<protein>
    <recommendedName>
        <fullName evidence="6">FYVE-type domain-containing protein</fullName>
    </recommendedName>
</protein>
<dbReference type="PANTHER" id="PTHR46977:SF1">
    <property type="entry name" value="PROTEIN FREE1"/>
    <property type="match status" value="1"/>
</dbReference>
<keyword evidence="1" id="KW-0479">Metal-binding</keyword>
<accession>A0ABP1AST2</accession>
<evidence type="ECO:0000256" key="2">
    <source>
        <dbReference type="ARBA" id="ARBA00022771"/>
    </source>
</evidence>
<dbReference type="SUPFAM" id="SSF57903">
    <property type="entry name" value="FYVE/PHD zinc finger"/>
    <property type="match status" value="1"/>
</dbReference>
<dbReference type="SMART" id="SM00064">
    <property type="entry name" value="FYVE"/>
    <property type="match status" value="1"/>
</dbReference>
<reference evidence="7" key="1">
    <citation type="submission" date="2024-03" db="EMBL/GenBank/DDBJ databases">
        <authorList>
            <consortium name="ELIXIR-Norway"/>
            <consortium name="Elixir Norway"/>
        </authorList>
    </citation>
    <scope>NUCLEOTIDE SEQUENCE</scope>
</reference>
<evidence type="ECO:0000313" key="7">
    <source>
        <dbReference type="EMBL" id="CAK9865615.1"/>
    </source>
</evidence>
<dbReference type="PROSITE" id="PS50178">
    <property type="entry name" value="ZF_FYVE"/>
    <property type="match status" value="1"/>
</dbReference>
<dbReference type="Pfam" id="PF01363">
    <property type="entry name" value="FYVE"/>
    <property type="match status" value="1"/>
</dbReference>
<dbReference type="InterPro" id="IPR013083">
    <property type="entry name" value="Znf_RING/FYVE/PHD"/>
</dbReference>
<feature type="domain" description="FYVE-type" evidence="6">
    <location>
        <begin position="387"/>
        <end position="447"/>
    </location>
</feature>
<name>A0ABP1AST2_9BRYO</name>
<sequence length="531" mass="56763">MHGGGNYGSWGANYAPPAAVHHQQTSPDYSNLYTPGAPPYAPPPPLPPPIVPMTHTPPPVIPPSSPYDFPHSSITPAQEPIIADLNSEFLFNPNSYYAPMVPSYNFDNGLLLQGSPGYGGVPAAASLGFEQAGYLGGDMQGGGTPASAPGRSGSSSGGGTAYDAQAFGAGSQGIGEVYVYDGGQGQQPQALQGFDAYGSHMSPWNSGGFEAGASLVTYNNKDLGGSKMSRATPKVDTYDLGGGVQKYRVKLLPDSKDVICQIGLDGVRMLDLSTSLTLRIYPLETIERWEVTEPSVFTFWAKSVVDVEQRTIRLKSSSHTTSAILDTITAACVQLSEMLARDGPNKSSSSTSLVPSPVVQRKSSIVDWVSIRPQALTQEEKQHWVPDEAATKCSNCSVEFSVFNRRHHCRNCGNLFCDRCTQGRTALTAETDADVVRVCDRCLAEVTQRLTNTKDTSNRVPVLRTHEDLAKTLQGPPQPWSNSSAPQGSSTQMRDVACPTCTVHLQVQVPSFGTETMECGVCQHPFLVGAN</sequence>
<keyword evidence="8" id="KW-1185">Reference proteome</keyword>
<evidence type="ECO:0000256" key="3">
    <source>
        <dbReference type="ARBA" id="ARBA00022833"/>
    </source>
</evidence>
<feature type="compositionally biased region" description="Polar residues" evidence="5">
    <location>
        <begin position="22"/>
        <end position="33"/>
    </location>
</feature>
<organism evidence="7 8">
    <name type="scientific">Sphagnum jensenii</name>
    <dbReference type="NCBI Taxonomy" id="128206"/>
    <lineage>
        <taxon>Eukaryota</taxon>
        <taxon>Viridiplantae</taxon>
        <taxon>Streptophyta</taxon>
        <taxon>Embryophyta</taxon>
        <taxon>Bryophyta</taxon>
        <taxon>Sphagnophytina</taxon>
        <taxon>Sphagnopsida</taxon>
        <taxon>Sphagnales</taxon>
        <taxon>Sphagnaceae</taxon>
        <taxon>Sphagnum</taxon>
    </lineage>
</organism>
<dbReference type="InterPro" id="IPR011011">
    <property type="entry name" value="Znf_FYVE_PHD"/>
</dbReference>
<feature type="region of interest" description="Disordered" evidence="5">
    <location>
        <begin position="13"/>
        <end position="41"/>
    </location>
</feature>
<feature type="region of interest" description="Disordered" evidence="5">
    <location>
        <begin position="138"/>
        <end position="159"/>
    </location>
</feature>
<dbReference type="Proteomes" id="UP001497522">
    <property type="component" value="Chromosome 15"/>
</dbReference>
<evidence type="ECO:0000256" key="5">
    <source>
        <dbReference type="SAM" id="MobiDB-lite"/>
    </source>
</evidence>
<evidence type="ECO:0000313" key="8">
    <source>
        <dbReference type="Proteomes" id="UP001497522"/>
    </source>
</evidence>
<dbReference type="Gene3D" id="3.30.40.10">
    <property type="entry name" value="Zinc/RING finger domain, C3HC4 (zinc finger)"/>
    <property type="match status" value="1"/>
</dbReference>
<dbReference type="InterPro" id="IPR045893">
    <property type="entry name" value="FREE1"/>
</dbReference>
<dbReference type="PANTHER" id="PTHR46977">
    <property type="entry name" value="PROTEIN FREE1"/>
    <property type="match status" value="1"/>
</dbReference>
<evidence type="ECO:0000256" key="4">
    <source>
        <dbReference type="PROSITE-ProRule" id="PRU00091"/>
    </source>
</evidence>
<keyword evidence="2 4" id="KW-0863">Zinc-finger</keyword>
<feature type="compositionally biased region" description="Polar residues" evidence="5">
    <location>
        <begin position="480"/>
        <end position="491"/>
    </location>
</feature>
<feature type="compositionally biased region" description="Low complexity" evidence="5">
    <location>
        <begin position="145"/>
        <end position="154"/>
    </location>
</feature>
<gene>
    <name evidence="7" type="ORF">CSSPJE1EN2_LOCUS8610</name>
</gene>
<proteinExistence type="predicted"/>
<dbReference type="InterPro" id="IPR017455">
    <property type="entry name" value="Znf_FYVE-rel"/>
</dbReference>
<dbReference type="InterPro" id="IPR000306">
    <property type="entry name" value="Znf_FYVE"/>
</dbReference>
<evidence type="ECO:0000259" key="6">
    <source>
        <dbReference type="PROSITE" id="PS50178"/>
    </source>
</evidence>
<dbReference type="EMBL" id="OZ023716">
    <property type="protein sequence ID" value="CAK9865615.1"/>
    <property type="molecule type" value="Genomic_DNA"/>
</dbReference>
<evidence type="ECO:0000256" key="1">
    <source>
        <dbReference type="ARBA" id="ARBA00022723"/>
    </source>
</evidence>
<keyword evidence="3" id="KW-0862">Zinc</keyword>
<feature type="region of interest" description="Disordered" evidence="5">
    <location>
        <begin position="471"/>
        <end position="491"/>
    </location>
</feature>